<dbReference type="Proteomes" id="UP000186817">
    <property type="component" value="Unassembled WGS sequence"/>
</dbReference>
<proteinExistence type="predicted"/>
<organism evidence="1 2">
    <name type="scientific">Symbiodinium microadriaticum</name>
    <name type="common">Dinoflagellate</name>
    <name type="synonym">Zooxanthella microadriatica</name>
    <dbReference type="NCBI Taxonomy" id="2951"/>
    <lineage>
        <taxon>Eukaryota</taxon>
        <taxon>Sar</taxon>
        <taxon>Alveolata</taxon>
        <taxon>Dinophyceae</taxon>
        <taxon>Suessiales</taxon>
        <taxon>Symbiodiniaceae</taxon>
        <taxon>Symbiodinium</taxon>
    </lineage>
</organism>
<dbReference type="AlphaFoldDB" id="A0A1Q9DEA5"/>
<keyword evidence="2" id="KW-1185">Reference proteome</keyword>
<reference evidence="1 2" key="1">
    <citation type="submission" date="2016-02" db="EMBL/GenBank/DDBJ databases">
        <title>Genome analysis of coral dinoflagellate symbionts highlights evolutionary adaptations to a symbiotic lifestyle.</title>
        <authorList>
            <person name="Aranda M."/>
            <person name="Li Y."/>
            <person name="Liew Y.J."/>
            <person name="Baumgarten S."/>
            <person name="Simakov O."/>
            <person name="Wilson M."/>
            <person name="Piel J."/>
            <person name="Ashoor H."/>
            <person name="Bougouffa S."/>
            <person name="Bajic V.B."/>
            <person name="Ryu T."/>
            <person name="Ravasi T."/>
            <person name="Bayer T."/>
            <person name="Micklem G."/>
            <person name="Kim H."/>
            <person name="Bhak J."/>
            <person name="Lajeunesse T.C."/>
            <person name="Voolstra C.R."/>
        </authorList>
    </citation>
    <scope>NUCLEOTIDE SEQUENCE [LARGE SCALE GENOMIC DNA]</scope>
    <source>
        <strain evidence="1 2">CCMP2467</strain>
    </source>
</reference>
<sequence length="77" mass="8261">MVQGSWRSKDSPFGAFPSEYVRPSNLGLLGSQSNPSITLQKGGHVVLKITVKDYCHESIPAGGSVMDHISAKTLEFA</sequence>
<evidence type="ECO:0000313" key="1">
    <source>
        <dbReference type="EMBL" id="OLP93465.1"/>
    </source>
</evidence>
<gene>
    <name evidence="1" type="ORF">AK812_SmicGene24630</name>
</gene>
<evidence type="ECO:0000313" key="2">
    <source>
        <dbReference type="Proteomes" id="UP000186817"/>
    </source>
</evidence>
<accession>A0A1Q9DEA5</accession>
<protein>
    <submittedName>
        <fullName evidence="1">Uncharacterized protein</fullName>
    </submittedName>
</protein>
<comment type="caution">
    <text evidence="1">The sequence shown here is derived from an EMBL/GenBank/DDBJ whole genome shotgun (WGS) entry which is preliminary data.</text>
</comment>
<dbReference type="EMBL" id="LSRX01000579">
    <property type="protein sequence ID" value="OLP93465.1"/>
    <property type="molecule type" value="Genomic_DNA"/>
</dbReference>
<name>A0A1Q9DEA5_SYMMI</name>